<evidence type="ECO:0000313" key="3">
    <source>
        <dbReference type="Proteomes" id="UP000546244"/>
    </source>
</evidence>
<dbReference type="EMBL" id="JAARMV010000007">
    <property type="protein sequence ID" value="MBC2373606.1"/>
    <property type="molecule type" value="Genomic_DNA"/>
</dbReference>
<keyword evidence="1" id="KW-0175">Coiled coil</keyword>
<comment type="caution">
    <text evidence="2">The sequence shown here is derived from an EMBL/GenBank/DDBJ whole genome shotgun (WGS) entry which is preliminary data.</text>
</comment>
<organism evidence="2 3">
    <name type="scientific">Listeria booriae</name>
    <dbReference type="NCBI Taxonomy" id="1552123"/>
    <lineage>
        <taxon>Bacteria</taxon>
        <taxon>Bacillati</taxon>
        <taxon>Bacillota</taxon>
        <taxon>Bacilli</taxon>
        <taxon>Bacillales</taxon>
        <taxon>Listeriaceae</taxon>
        <taxon>Listeria</taxon>
    </lineage>
</organism>
<accession>A0A7X1A971</accession>
<protein>
    <submittedName>
        <fullName evidence="2">Uncharacterized protein</fullName>
    </submittedName>
</protein>
<evidence type="ECO:0000256" key="1">
    <source>
        <dbReference type="SAM" id="Coils"/>
    </source>
</evidence>
<name>A0A7X1A971_9LIST</name>
<gene>
    <name evidence="2" type="ORF">HBP98_16465</name>
</gene>
<feature type="coiled-coil region" evidence="1">
    <location>
        <begin position="188"/>
        <end position="238"/>
    </location>
</feature>
<reference evidence="2 3" key="1">
    <citation type="submission" date="2020-03" db="EMBL/GenBank/DDBJ databases">
        <title>Soil Listeria distribution.</title>
        <authorList>
            <person name="Liao J."/>
            <person name="Wiedmann M."/>
        </authorList>
    </citation>
    <scope>NUCLEOTIDE SEQUENCE [LARGE SCALE GENOMIC DNA]</scope>
    <source>
        <strain evidence="2 3">FSL L7-1850</strain>
    </source>
</reference>
<sequence>MLTAQQQAVYIQEKIQVKRQELNAKFAIPKSDKQWRLLEEEDFGKDYKALKMECDLCGKIVRYRLIMQNVDESEEILKTGRECVKKLIGLTLAKQRRYFKDVAQMDDSIELINQAVKKWAGEVELASQMEDNKTRSTFSPEEIVHKVRDLKAQNIDIIPRTLGFMLEDESGSNFTLQQLYYLEKSVLNIEYEIEKEKELRAKEQLKERRTIKRARPPADDLARKVKLIEEKIAWEERKNKELSPYEKTFHPEEIRFLKEYLVDCGGVAHVFTVAKEMNRFAQEHLGIKRKAVHGRSGQNQEAERAIIGMNFAVDPHWLDGYRLDRISMRIIRK</sequence>
<dbReference type="Proteomes" id="UP000546244">
    <property type="component" value="Unassembled WGS sequence"/>
</dbReference>
<dbReference type="RefSeq" id="WP_185369244.1">
    <property type="nucleotide sequence ID" value="NZ_JAARMV010000007.1"/>
</dbReference>
<dbReference type="AlphaFoldDB" id="A0A7X1A971"/>
<evidence type="ECO:0000313" key="2">
    <source>
        <dbReference type="EMBL" id="MBC2373606.1"/>
    </source>
</evidence>
<proteinExistence type="predicted"/>